<dbReference type="AlphaFoldDB" id="A0A6C0DE51"/>
<sequence>MRTVVIFTGALRTVKKTISYFKKHVLLRPNIDIFVCVQNDTKESDESWSAWFREQLGKAMLSIQWYSHEAYPDWVKHRDRQISYMTIEDSWKNYLRTSGSMIEYFQLQLAYMAMCQHEQRNGFRYDYLVRARTDSIYAKPLDFHWLFWNEAQVAVRMDRIKEELIESSIDPTPENQLKYFMCTILSDDVLPNLERIFADYRPCEAETILDEELTPKRLHSFIQKGRYILTLRKNNLYVVRRSLFYMIPTLGTMYGFLRSPQADPWWFNAEGQFRDACYYSGMSIFDYSTLYEEKSLEYANRWNEADFFDLQFRLINPMMLYCVVRK</sequence>
<reference evidence="1" key="1">
    <citation type="journal article" date="2020" name="Nature">
        <title>Giant virus diversity and host interactions through global metagenomics.</title>
        <authorList>
            <person name="Schulz F."/>
            <person name="Roux S."/>
            <person name="Paez-Espino D."/>
            <person name="Jungbluth S."/>
            <person name="Walsh D.A."/>
            <person name="Denef V.J."/>
            <person name="McMahon K.D."/>
            <person name="Konstantinidis K.T."/>
            <person name="Eloe-Fadrosh E.A."/>
            <person name="Kyrpides N.C."/>
            <person name="Woyke T."/>
        </authorList>
    </citation>
    <scope>NUCLEOTIDE SEQUENCE</scope>
    <source>
        <strain evidence="1">GVMAG-M-3300023174-141</strain>
    </source>
</reference>
<accession>A0A6C0DE51</accession>
<evidence type="ECO:0000313" key="1">
    <source>
        <dbReference type="EMBL" id="QHT14733.1"/>
    </source>
</evidence>
<dbReference type="EMBL" id="MN739588">
    <property type="protein sequence ID" value="QHT14733.1"/>
    <property type="molecule type" value="Genomic_DNA"/>
</dbReference>
<name>A0A6C0DE51_9ZZZZ</name>
<protein>
    <submittedName>
        <fullName evidence="1">Uncharacterized protein</fullName>
    </submittedName>
</protein>
<proteinExistence type="predicted"/>
<organism evidence="1">
    <name type="scientific">viral metagenome</name>
    <dbReference type="NCBI Taxonomy" id="1070528"/>
    <lineage>
        <taxon>unclassified sequences</taxon>
        <taxon>metagenomes</taxon>
        <taxon>organismal metagenomes</taxon>
    </lineage>
</organism>